<dbReference type="Pfam" id="PF00078">
    <property type="entry name" value="RVT_1"/>
    <property type="match status" value="1"/>
</dbReference>
<dbReference type="PaxDb" id="4097-A0A1S4DQ01"/>
<reference evidence="2" key="1">
    <citation type="submission" date="2025-08" db="UniProtKB">
        <authorList>
            <consortium name="RefSeq"/>
        </authorList>
    </citation>
    <scope>IDENTIFICATION</scope>
</reference>
<dbReference type="AlphaFoldDB" id="A0A1S4DQ01"/>
<dbReference type="KEGG" id="nta:107832205"/>
<gene>
    <name evidence="2" type="primary">LOC107832205</name>
</gene>
<dbReference type="OrthoDB" id="1303354at2759"/>
<protein>
    <recommendedName>
        <fullName evidence="1">Reverse transcriptase domain-containing protein</fullName>
    </recommendedName>
</protein>
<dbReference type="SUPFAM" id="SSF56219">
    <property type="entry name" value="DNase I-like"/>
    <property type="match status" value="1"/>
</dbReference>
<dbReference type="RefSeq" id="XP_016515507.1">
    <property type="nucleotide sequence ID" value="XM_016660021.1"/>
</dbReference>
<dbReference type="InterPro" id="IPR036691">
    <property type="entry name" value="Endo/exonu/phosph_ase_sf"/>
</dbReference>
<name>A0A1S4DQ01_TOBAC</name>
<evidence type="ECO:0000259" key="1">
    <source>
        <dbReference type="Pfam" id="PF00078"/>
    </source>
</evidence>
<dbReference type="PANTHER" id="PTHR33710:SF78">
    <property type="entry name" value="ENDONUCLEASE_EXONUCLEASE_PHOSPHATASE DOMAIN-CONTAINING PROTEIN"/>
    <property type="match status" value="1"/>
</dbReference>
<dbReference type="PANTHER" id="PTHR33710">
    <property type="entry name" value="BNAC02G09200D PROTEIN"/>
    <property type="match status" value="1"/>
</dbReference>
<evidence type="ECO:0000313" key="2">
    <source>
        <dbReference type="RefSeq" id="XP_016515507.1"/>
    </source>
</evidence>
<feature type="domain" description="Reverse transcriptase" evidence="1">
    <location>
        <begin position="281"/>
        <end position="424"/>
    </location>
</feature>
<sequence>MGDFNAVLNMDDRIGGNPATVNQVMEFQDFVESCGLLELPPKGSTYTWSDRHEVQRMLSKIDWAFINNEWLLQMPAYIANYLPAGISDHSPIKVELLNAPGRISKPFKYCNIWATHPKFLEVVTTTWQNVGSGYAMLQVVKKLKSLKRNLKVLNKQYFRNIITEAEEDRTKLGQIWKALQFTPRDQNLQLKDVSDVIHVEPEDIARLFVEFYQELLGSKASTRTKAFKSFLSNGHVLTFEQQMEVLQPNSNKDVNKAMFSIDNNKSFGPNGYINATNITLIPKASNPEYASQFRPISCCNTLYKCISEVPCERLKQALTQLVAENQATFVTGRSLVHTVLICHDLMRHYNRKITPRCLIKVDLRKTYDMVSWEFIEEALIGYEFPVTFTQLVIACVTSTNFSVKINEQGYGYFEGKRGLRQGDPFHLFCLCL</sequence>
<dbReference type="Gene3D" id="3.60.10.10">
    <property type="entry name" value="Endonuclease/exonuclease/phosphatase"/>
    <property type="match status" value="1"/>
</dbReference>
<dbReference type="InterPro" id="IPR000477">
    <property type="entry name" value="RT_dom"/>
</dbReference>
<dbReference type="STRING" id="4097.A0A1S4DQ01"/>
<accession>A0A1S4DQ01</accession>
<organism evidence="2">
    <name type="scientific">Nicotiana tabacum</name>
    <name type="common">Common tobacco</name>
    <dbReference type="NCBI Taxonomy" id="4097"/>
    <lineage>
        <taxon>Eukaryota</taxon>
        <taxon>Viridiplantae</taxon>
        <taxon>Streptophyta</taxon>
        <taxon>Embryophyta</taxon>
        <taxon>Tracheophyta</taxon>
        <taxon>Spermatophyta</taxon>
        <taxon>Magnoliopsida</taxon>
        <taxon>eudicotyledons</taxon>
        <taxon>Gunneridae</taxon>
        <taxon>Pentapetalae</taxon>
        <taxon>asterids</taxon>
        <taxon>lamiids</taxon>
        <taxon>Solanales</taxon>
        <taxon>Solanaceae</taxon>
        <taxon>Nicotianoideae</taxon>
        <taxon>Nicotianeae</taxon>
        <taxon>Nicotiana</taxon>
    </lineage>
</organism>
<proteinExistence type="predicted"/>